<comment type="caution">
    <text evidence="1">The sequence shown here is derived from an EMBL/GenBank/DDBJ whole genome shotgun (WGS) entry which is preliminary data.</text>
</comment>
<gene>
    <name evidence="1" type="ORF">GGQ98_003130</name>
</gene>
<dbReference type="EMBL" id="JACHNZ010000045">
    <property type="protein sequence ID" value="MBB4633491.1"/>
    <property type="molecule type" value="Genomic_DNA"/>
</dbReference>
<proteinExistence type="predicted"/>
<reference evidence="1 2" key="1">
    <citation type="submission" date="2020-08" db="EMBL/GenBank/DDBJ databases">
        <title>Genomic Encyclopedia of Type Strains, Phase IV (KMG-IV): sequencing the most valuable type-strain genomes for metagenomic binning, comparative biology and taxonomic classification.</title>
        <authorList>
            <person name="Goeker M."/>
        </authorList>
    </citation>
    <scope>NUCLEOTIDE SEQUENCE [LARGE SCALE GENOMIC DNA]</scope>
    <source>
        <strain evidence="1 2">DSM 17328</strain>
    </source>
</reference>
<accession>A0A7W7B3S6</accession>
<organism evidence="1 2">
    <name type="scientific">Sphingosinicella soli</name>
    <dbReference type="NCBI Taxonomy" id="333708"/>
    <lineage>
        <taxon>Bacteria</taxon>
        <taxon>Pseudomonadati</taxon>
        <taxon>Pseudomonadota</taxon>
        <taxon>Alphaproteobacteria</taxon>
        <taxon>Sphingomonadales</taxon>
        <taxon>Sphingosinicellaceae</taxon>
        <taxon>Sphingosinicella</taxon>
    </lineage>
</organism>
<protein>
    <recommendedName>
        <fullName evidence="3">DUF2855 domain-containing protein</fullName>
    </recommendedName>
</protein>
<evidence type="ECO:0008006" key="3">
    <source>
        <dbReference type="Google" id="ProtNLM"/>
    </source>
</evidence>
<dbReference type="InterPro" id="IPR021276">
    <property type="entry name" value="DUF2855"/>
</dbReference>
<sequence>MTETVFGERMLIAHGDIAATGRDSAALPAPDEGDVLFAVRRIALTANNVTYAAAGEMMGYWRFFPGPEGKGILPVWGFAEAVESRAEGIAAGDRFYGYWPLATHLLVRAPEPNAQGFTDTAAHRQGLSDVYNRYQPAPEHSADDEAIEALFRPLFMTGWLIDRFLDAAEDFGAAQVILSSASSKTAQAAAFNLTRRQGRQPAVVGLTSAANRAFVESLGSYDRVLTYDAVDSIETCPSVYVDFAGDSALTAKVHTHLGDALKHSAIVGMTHWSEAGGGTAMPGPTPTLFFAPTAAEATVAALGPAGFAEANGKAWAAFVPHVRGKLALETRRGIAEAEAAYRSLAAGRIGGAAGIVVELD</sequence>
<dbReference type="RefSeq" id="WP_184071145.1">
    <property type="nucleotide sequence ID" value="NZ_JACHNZ010000045.1"/>
</dbReference>
<dbReference type="Pfam" id="PF11017">
    <property type="entry name" value="DUF2855"/>
    <property type="match status" value="1"/>
</dbReference>
<name>A0A7W7B3S6_9SPHN</name>
<evidence type="ECO:0000313" key="1">
    <source>
        <dbReference type="EMBL" id="MBB4633491.1"/>
    </source>
</evidence>
<dbReference type="AlphaFoldDB" id="A0A7W7B3S6"/>
<evidence type="ECO:0000313" key="2">
    <source>
        <dbReference type="Proteomes" id="UP000566324"/>
    </source>
</evidence>
<keyword evidence="2" id="KW-1185">Reference proteome</keyword>
<dbReference type="Proteomes" id="UP000566324">
    <property type="component" value="Unassembled WGS sequence"/>
</dbReference>